<keyword evidence="8 12" id="KW-0406">Ion transport</keyword>
<feature type="transmembrane region" description="Helical" evidence="13">
    <location>
        <begin position="96"/>
        <end position="119"/>
    </location>
</feature>
<organism evidence="16 17">
    <name type="scientific">Henosepilachna vigintioctopunctata</name>
    <dbReference type="NCBI Taxonomy" id="420089"/>
    <lineage>
        <taxon>Eukaryota</taxon>
        <taxon>Metazoa</taxon>
        <taxon>Ecdysozoa</taxon>
        <taxon>Arthropoda</taxon>
        <taxon>Hexapoda</taxon>
        <taxon>Insecta</taxon>
        <taxon>Pterygota</taxon>
        <taxon>Neoptera</taxon>
        <taxon>Endopterygota</taxon>
        <taxon>Coleoptera</taxon>
        <taxon>Polyphaga</taxon>
        <taxon>Cucujiformia</taxon>
        <taxon>Coccinelloidea</taxon>
        <taxon>Coccinellidae</taxon>
        <taxon>Epilachninae</taxon>
        <taxon>Epilachnini</taxon>
        <taxon>Henosepilachna</taxon>
    </lineage>
</organism>
<dbReference type="Pfam" id="PF17655">
    <property type="entry name" value="IRK_C"/>
    <property type="match status" value="1"/>
</dbReference>
<dbReference type="SUPFAM" id="SSF81324">
    <property type="entry name" value="Voltage-gated potassium channels"/>
    <property type="match status" value="1"/>
</dbReference>
<feature type="transmembrane region" description="Helical" evidence="13">
    <location>
        <begin position="178"/>
        <end position="202"/>
    </location>
</feature>
<evidence type="ECO:0000256" key="3">
    <source>
        <dbReference type="ARBA" id="ARBA00022538"/>
    </source>
</evidence>
<protein>
    <submittedName>
        <fullName evidence="16">Uncharacterized protein</fullName>
    </submittedName>
</protein>
<evidence type="ECO:0000256" key="13">
    <source>
        <dbReference type="SAM" id="Phobius"/>
    </source>
</evidence>
<evidence type="ECO:0000256" key="11">
    <source>
        <dbReference type="ARBA" id="ARBA00034430"/>
    </source>
</evidence>
<comment type="catalytic activity">
    <reaction evidence="11">
        <text>K(+)(in) = K(+)(out)</text>
        <dbReference type="Rhea" id="RHEA:29463"/>
        <dbReference type="ChEBI" id="CHEBI:29103"/>
    </reaction>
</comment>
<dbReference type="GO" id="GO:0005242">
    <property type="term" value="F:inward rectifier potassium channel activity"/>
    <property type="evidence" value="ECO:0007669"/>
    <property type="project" value="InterPro"/>
</dbReference>
<gene>
    <name evidence="16" type="ORF">WA026_001194</name>
</gene>
<dbReference type="Gene3D" id="1.10.287.70">
    <property type="match status" value="1"/>
</dbReference>
<evidence type="ECO:0000313" key="16">
    <source>
        <dbReference type="EMBL" id="KAK9882980.1"/>
    </source>
</evidence>
<evidence type="ECO:0000256" key="12">
    <source>
        <dbReference type="RuleBase" id="RU003822"/>
    </source>
</evidence>
<dbReference type="GO" id="GO:0005886">
    <property type="term" value="C:plasma membrane"/>
    <property type="evidence" value="ECO:0007669"/>
    <property type="project" value="TreeGrafter"/>
</dbReference>
<evidence type="ECO:0000256" key="4">
    <source>
        <dbReference type="ARBA" id="ARBA00022692"/>
    </source>
</evidence>
<dbReference type="InterPro" id="IPR041647">
    <property type="entry name" value="IRK_C"/>
</dbReference>
<dbReference type="PIRSF" id="PIRSF005465">
    <property type="entry name" value="GIRK_kir"/>
    <property type="match status" value="1"/>
</dbReference>
<dbReference type="PANTHER" id="PTHR11767:SF113">
    <property type="entry name" value="INWARDLY RECTIFYING POTASSIUM CHANNEL 2, ISOFORM D"/>
    <property type="match status" value="1"/>
</dbReference>
<dbReference type="AlphaFoldDB" id="A0AAW1USQ1"/>
<keyword evidence="17" id="KW-1185">Reference proteome</keyword>
<keyword evidence="7 13" id="KW-1133">Transmembrane helix</keyword>
<dbReference type="EMBL" id="JARQZJ010000091">
    <property type="protein sequence ID" value="KAK9882980.1"/>
    <property type="molecule type" value="Genomic_DNA"/>
</dbReference>
<keyword evidence="10 12" id="KW-0407">Ion channel</keyword>
<dbReference type="InterPro" id="IPR013518">
    <property type="entry name" value="K_chnl_inward-rec_Kir_cyto"/>
</dbReference>
<feature type="domain" description="Potassium channel inwardly rectifying transmembrane" evidence="14">
    <location>
        <begin position="61"/>
        <end position="207"/>
    </location>
</feature>
<keyword evidence="4 12" id="KW-0812">Transmembrane</keyword>
<evidence type="ECO:0000256" key="9">
    <source>
        <dbReference type="ARBA" id="ARBA00023136"/>
    </source>
</evidence>
<dbReference type="FunFam" id="2.60.40.1400:FF:000001">
    <property type="entry name" value="G protein-activated inward rectifier potassium channel 2"/>
    <property type="match status" value="1"/>
</dbReference>
<accession>A0AAW1USQ1</accession>
<comment type="subcellular location">
    <subcellularLocation>
        <location evidence="1 12">Membrane</location>
        <topology evidence="1 12">Multi-pass membrane protein</topology>
    </subcellularLocation>
</comment>
<dbReference type="GO" id="GO:0034702">
    <property type="term" value="C:monoatomic ion channel complex"/>
    <property type="evidence" value="ECO:0007669"/>
    <property type="project" value="UniProtKB-KW"/>
</dbReference>
<evidence type="ECO:0000313" key="17">
    <source>
        <dbReference type="Proteomes" id="UP001431783"/>
    </source>
</evidence>
<keyword evidence="3 12" id="KW-0633">Potassium transport</keyword>
<keyword evidence="6 12" id="KW-0630">Potassium</keyword>
<proteinExistence type="inferred from homology"/>
<dbReference type="SUPFAM" id="SSF81296">
    <property type="entry name" value="E set domains"/>
    <property type="match status" value="1"/>
</dbReference>
<dbReference type="InterPro" id="IPR040445">
    <property type="entry name" value="Kir_TM"/>
</dbReference>
<keyword evidence="5 12" id="KW-0851">Voltage-gated channel</keyword>
<evidence type="ECO:0000256" key="8">
    <source>
        <dbReference type="ARBA" id="ARBA00023065"/>
    </source>
</evidence>
<comment type="similarity">
    <text evidence="12">Belongs to the inward rectifier-type potassium channel (TC 1.A.2.1) family.</text>
</comment>
<feature type="domain" description="Inward rectifier potassium channel C-terminal" evidence="15">
    <location>
        <begin position="214"/>
        <end position="386"/>
    </location>
</feature>
<evidence type="ECO:0000256" key="5">
    <source>
        <dbReference type="ARBA" id="ARBA00022882"/>
    </source>
</evidence>
<keyword evidence="9 13" id="KW-0472">Membrane</keyword>
<dbReference type="Pfam" id="PF01007">
    <property type="entry name" value="IRK"/>
    <property type="match status" value="1"/>
</dbReference>
<reference evidence="16 17" key="1">
    <citation type="submission" date="2023-03" db="EMBL/GenBank/DDBJ databases">
        <title>Genome insight into feeding habits of ladybird beetles.</title>
        <authorList>
            <person name="Li H.-S."/>
            <person name="Huang Y.-H."/>
            <person name="Pang H."/>
        </authorList>
    </citation>
    <scope>NUCLEOTIDE SEQUENCE [LARGE SCALE GENOMIC DNA]</scope>
    <source>
        <strain evidence="16">SYSU_2023b</strain>
        <tissue evidence="16">Whole body</tissue>
    </source>
</reference>
<evidence type="ECO:0000256" key="6">
    <source>
        <dbReference type="ARBA" id="ARBA00022958"/>
    </source>
</evidence>
<evidence type="ECO:0000256" key="10">
    <source>
        <dbReference type="ARBA" id="ARBA00023303"/>
    </source>
</evidence>
<evidence type="ECO:0000259" key="14">
    <source>
        <dbReference type="Pfam" id="PF01007"/>
    </source>
</evidence>
<dbReference type="Gene3D" id="2.60.40.1400">
    <property type="entry name" value="G protein-activated inward rectifier potassium channel 1"/>
    <property type="match status" value="1"/>
</dbReference>
<dbReference type="InterPro" id="IPR014756">
    <property type="entry name" value="Ig_E-set"/>
</dbReference>
<sequence length="393" mass="44930">MDCREKNCVNLSLPVNPLLTTKKLTPALFHESSVRSNNSGYSQRPHFVQHFHQKNRKRAILKNGACNIQQSKIHGLQKLRYLQDFFTTLVDAKWRWTLLVFSIAFALSFYIFAIIWWFISASHGDLEPNHLPPLQKKNGWTPCVTEIYNFTSSFLYSVETQITTGYGSRAITEECTDAIIVMCIQSIVGMLIQALMIGVIYAKLTRPKHRTQTLLFSRNAVISQRDGSLCLMFRVGDMRKSHIINANVRAQLVKQRKTKEGESLRQYQVDLEVSADGCGENIFFIWPMTMVHVIDESSPFYYLSASDMLQEDFEILVVLEGTIESTGQATQARSSYLANEILWGHTFKPVVYFNKELEGYEVNYSKFDRTQPVDTPLCSAAEAEEFNKTQGKV</sequence>
<dbReference type="GO" id="GO:1990573">
    <property type="term" value="P:potassium ion import across plasma membrane"/>
    <property type="evidence" value="ECO:0007669"/>
    <property type="project" value="TreeGrafter"/>
</dbReference>
<dbReference type="FunFam" id="1.10.287.70:FF:000078">
    <property type="entry name" value="Putative Inward rectifier potassium channel"/>
    <property type="match status" value="1"/>
</dbReference>
<dbReference type="PRINTS" id="PR01320">
    <property type="entry name" value="KIRCHANNEL"/>
</dbReference>
<dbReference type="Proteomes" id="UP001431783">
    <property type="component" value="Unassembled WGS sequence"/>
</dbReference>
<evidence type="ECO:0000256" key="7">
    <source>
        <dbReference type="ARBA" id="ARBA00022989"/>
    </source>
</evidence>
<evidence type="ECO:0000256" key="1">
    <source>
        <dbReference type="ARBA" id="ARBA00004141"/>
    </source>
</evidence>
<comment type="caution">
    <text evidence="16">The sequence shown here is derived from an EMBL/GenBank/DDBJ whole genome shotgun (WGS) entry which is preliminary data.</text>
</comment>
<dbReference type="GO" id="GO:0034765">
    <property type="term" value="P:regulation of monoatomic ion transmembrane transport"/>
    <property type="evidence" value="ECO:0007669"/>
    <property type="project" value="TreeGrafter"/>
</dbReference>
<evidence type="ECO:0000256" key="2">
    <source>
        <dbReference type="ARBA" id="ARBA00022448"/>
    </source>
</evidence>
<name>A0AAW1USQ1_9CUCU</name>
<evidence type="ECO:0000259" key="15">
    <source>
        <dbReference type="Pfam" id="PF17655"/>
    </source>
</evidence>
<dbReference type="InterPro" id="IPR016449">
    <property type="entry name" value="K_chnl_inward-rec_Kir"/>
</dbReference>
<keyword evidence="2 12" id="KW-0813">Transport</keyword>
<dbReference type="PANTHER" id="PTHR11767">
    <property type="entry name" value="INWARD RECTIFIER POTASSIUM CHANNEL"/>
    <property type="match status" value="1"/>
</dbReference>